<evidence type="ECO:0000256" key="1">
    <source>
        <dbReference type="ARBA" id="ARBA00022598"/>
    </source>
</evidence>
<dbReference type="Gene3D" id="3.40.50.20">
    <property type="match status" value="1"/>
</dbReference>
<dbReference type="PANTHER" id="PTHR43585:SF2">
    <property type="entry name" value="ATP-GRASP ENZYME FSQD"/>
    <property type="match status" value="1"/>
</dbReference>
<evidence type="ECO:0000256" key="3">
    <source>
        <dbReference type="ARBA" id="ARBA00022840"/>
    </source>
</evidence>
<sequence length="386" mass="44789">MNYVFISPNFPRGYSNFAVRLKAEGVNVLGLGQDKYDELNSDLKKTLTEYYRVENMENYDEMLKAMGYFTHKYGKIDRIESHNEHWLMQDARLRTDFNVHGLKINDMDKMKYKSKMKEVFRSCGIPVARGAVVKDEEEAMVLVSEYGYPVVVKPDMGVGAQDTMLLVSDRDVADFFSTRLGKEYILEEYIEGDIHSYDGLVDQDGDVVFSSSFIFSNGIMDVVNSDLDIFYYSQKNIPDDLEEMGRKAVAAFGLKERFFHIEFFRTKLGELVALEVNIRPPGGYSVDIWNFANDVDMYRQYAQVVARNKYDANLLGKYYCVYTGRKLSANYRNSVDEVVYRYNTGILYHGEIPKILSKALGDYAFIFRVEEFEDLRERVKFILEKK</sequence>
<proteinExistence type="predicted"/>
<evidence type="ECO:0000256" key="4">
    <source>
        <dbReference type="PROSITE-ProRule" id="PRU00409"/>
    </source>
</evidence>
<dbReference type="Gene3D" id="3.30.1490.20">
    <property type="entry name" value="ATP-grasp fold, A domain"/>
    <property type="match status" value="1"/>
</dbReference>
<dbReference type="Gene3D" id="3.30.470.20">
    <property type="entry name" value="ATP-grasp fold, B domain"/>
    <property type="match status" value="1"/>
</dbReference>
<keyword evidence="1" id="KW-0436">Ligase</keyword>
<dbReference type="InterPro" id="IPR005479">
    <property type="entry name" value="CPAse_ATP-bd"/>
</dbReference>
<dbReference type="Proteomes" id="UP001519271">
    <property type="component" value="Unassembled WGS sequence"/>
</dbReference>
<reference evidence="6 7" key="1">
    <citation type="submission" date="2021-03" db="EMBL/GenBank/DDBJ databases">
        <title>Genomic Encyclopedia of Type Strains, Phase IV (KMG-IV): sequencing the most valuable type-strain genomes for metagenomic binning, comparative biology and taxonomic classification.</title>
        <authorList>
            <person name="Goeker M."/>
        </authorList>
    </citation>
    <scope>NUCLEOTIDE SEQUENCE [LARGE SCALE GENOMIC DNA]</scope>
    <source>
        <strain evidence="6 7">DSM 6139</strain>
    </source>
</reference>
<keyword evidence="2 4" id="KW-0547">Nucleotide-binding</keyword>
<keyword evidence="3 4" id="KW-0067">ATP-binding</keyword>
<dbReference type="RefSeq" id="WP_209460976.1">
    <property type="nucleotide sequence ID" value="NZ_JAGGKC010000042.1"/>
</dbReference>
<dbReference type="SUPFAM" id="SSF56059">
    <property type="entry name" value="Glutathione synthetase ATP-binding domain-like"/>
    <property type="match status" value="1"/>
</dbReference>
<organism evidence="6 7">
    <name type="scientific">Youngiibacter multivorans</name>
    <dbReference type="NCBI Taxonomy" id="937251"/>
    <lineage>
        <taxon>Bacteria</taxon>
        <taxon>Bacillati</taxon>
        <taxon>Bacillota</taxon>
        <taxon>Clostridia</taxon>
        <taxon>Eubacteriales</taxon>
        <taxon>Clostridiaceae</taxon>
        <taxon>Youngiibacter</taxon>
    </lineage>
</organism>
<evidence type="ECO:0000259" key="5">
    <source>
        <dbReference type="PROSITE" id="PS50975"/>
    </source>
</evidence>
<evidence type="ECO:0000313" key="7">
    <source>
        <dbReference type="Proteomes" id="UP001519271"/>
    </source>
</evidence>
<dbReference type="InterPro" id="IPR013815">
    <property type="entry name" value="ATP_grasp_subdomain_1"/>
</dbReference>
<dbReference type="InterPro" id="IPR052032">
    <property type="entry name" value="ATP-dep_AA_Ligase"/>
</dbReference>
<evidence type="ECO:0000256" key="2">
    <source>
        <dbReference type="ARBA" id="ARBA00022741"/>
    </source>
</evidence>
<protein>
    <submittedName>
        <fullName evidence="6">ATP-grasp superfamily ATP-dependent carboligase</fullName>
    </submittedName>
</protein>
<feature type="domain" description="ATP-grasp" evidence="5">
    <location>
        <begin position="117"/>
        <end position="306"/>
    </location>
</feature>
<dbReference type="PANTHER" id="PTHR43585">
    <property type="entry name" value="FUMIPYRROLE BIOSYNTHESIS PROTEIN C"/>
    <property type="match status" value="1"/>
</dbReference>
<gene>
    <name evidence="6" type="ORF">J2Z34_003335</name>
</gene>
<keyword evidence="7" id="KW-1185">Reference proteome</keyword>
<comment type="caution">
    <text evidence="6">The sequence shown here is derived from an EMBL/GenBank/DDBJ whole genome shotgun (WGS) entry which is preliminary data.</text>
</comment>
<dbReference type="Pfam" id="PF13535">
    <property type="entry name" value="ATP-grasp_4"/>
    <property type="match status" value="1"/>
</dbReference>
<dbReference type="Pfam" id="PF02786">
    <property type="entry name" value="CPSase_L_D2"/>
    <property type="match status" value="1"/>
</dbReference>
<dbReference type="EMBL" id="JAGGKC010000042">
    <property type="protein sequence ID" value="MBP1920818.1"/>
    <property type="molecule type" value="Genomic_DNA"/>
</dbReference>
<dbReference type="InterPro" id="IPR011761">
    <property type="entry name" value="ATP-grasp"/>
</dbReference>
<evidence type="ECO:0000313" key="6">
    <source>
        <dbReference type="EMBL" id="MBP1920818.1"/>
    </source>
</evidence>
<name>A0ABS4G8D3_9CLOT</name>
<accession>A0ABS4G8D3</accession>
<dbReference type="PROSITE" id="PS50975">
    <property type="entry name" value="ATP_GRASP"/>
    <property type="match status" value="1"/>
</dbReference>